<dbReference type="RefSeq" id="XP_069227094.1">
    <property type="nucleotide sequence ID" value="XM_069375973.1"/>
</dbReference>
<gene>
    <name evidence="1" type="ORF">WHR41_07368</name>
</gene>
<reference evidence="1 2" key="1">
    <citation type="journal article" date="2020" name="Microbiol. Resour. Announc.">
        <title>Draft Genome Sequence of a Cladosporium Species Isolated from the Mesophotic Ascidian Didemnum maculosum.</title>
        <authorList>
            <person name="Gioti A."/>
            <person name="Siaperas R."/>
            <person name="Nikolaivits E."/>
            <person name="Le Goff G."/>
            <person name="Ouazzani J."/>
            <person name="Kotoulas G."/>
            <person name="Topakas E."/>
        </authorList>
    </citation>
    <scope>NUCLEOTIDE SEQUENCE [LARGE SCALE GENOMIC DNA]</scope>
    <source>
        <strain evidence="1 2">TM138-S3</strain>
    </source>
</reference>
<evidence type="ECO:0000313" key="2">
    <source>
        <dbReference type="Proteomes" id="UP000803884"/>
    </source>
</evidence>
<comment type="caution">
    <text evidence="1">The sequence shown here is derived from an EMBL/GenBank/DDBJ whole genome shotgun (WGS) entry which is preliminary data.</text>
</comment>
<keyword evidence="2" id="KW-1185">Reference proteome</keyword>
<name>A0AB34KFN2_9PEZI</name>
<dbReference type="AlphaFoldDB" id="A0AB34KFN2"/>
<proteinExistence type="predicted"/>
<sequence length="638" mass="72568">MCTIAEQVRTDHTTSPETIVPAMPVTAVAKPSKKTFQSLSSELKSSIIEQITRPSDLKNVCLVSKELHELAVRFLYHDVSLDLGSVNDNFMPALLNPRNIGLQHIRQVRLYLANKSDRCNQEQQATLSTRMLLEFLPENILEEFRCGFTETWCPWRPFSAENMMLLYRRQKGMKWLEAMDMDRPILEELKKNPNIEKNLFDNARKLALYPENRESLNLGRYFVEKTTEKLEELIIHAHFETIDDHSPSRSDVSVRELNDTATGPGLLARTLFGHFMPFESCTKFQNLTSLRLHRISLRYCADTWCKFVDFHKMQCLRIYHCPGVDSLLGQLSRAAHLPRKLHVLELQHKDNTENEALLALEGFLCLVSGLNDLIIDLQNVKTLPAVAGIVRHHKTLELLNIHCSGEGSSTPLVGDMSCDAEELVYDMEEFDKICSATSHLEQLSCAWPNRSLIRSPSEEWCAFEHAVAKLRNLVTLHITTWPSNKPSTQLLPRSVYEQLLQAASTRLFELASKRTPSADMSISIIPPAQPPNTSSDSASGIETLLPPAKLRLIAFGISDKIYEREDSRNQLLYLRSTALDAEGKNKIYATPVGWCARRYLEPRSEVLDFVLGRETRLPCRGERGDMDARFGFNVDEDD</sequence>
<protein>
    <recommendedName>
        <fullName evidence="3">F-box domain-containing protein</fullName>
    </recommendedName>
</protein>
<evidence type="ECO:0008006" key="3">
    <source>
        <dbReference type="Google" id="ProtNLM"/>
    </source>
</evidence>
<dbReference type="EMBL" id="JAAQHG020000030">
    <property type="protein sequence ID" value="KAL1583988.1"/>
    <property type="molecule type" value="Genomic_DNA"/>
</dbReference>
<organism evidence="1 2">
    <name type="scientific">Cladosporium halotolerans</name>
    <dbReference type="NCBI Taxonomy" id="1052096"/>
    <lineage>
        <taxon>Eukaryota</taxon>
        <taxon>Fungi</taxon>
        <taxon>Dikarya</taxon>
        <taxon>Ascomycota</taxon>
        <taxon>Pezizomycotina</taxon>
        <taxon>Dothideomycetes</taxon>
        <taxon>Dothideomycetidae</taxon>
        <taxon>Cladosporiales</taxon>
        <taxon>Cladosporiaceae</taxon>
        <taxon>Cladosporium</taxon>
    </lineage>
</organism>
<evidence type="ECO:0000313" key="1">
    <source>
        <dbReference type="EMBL" id="KAL1583988.1"/>
    </source>
</evidence>
<accession>A0AB34KFN2</accession>
<dbReference type="Proteomes" id="UP000803884">
    <property type="component" value="Unassembled WGS sequence"/>
</dbReference>
<dbReference type="GeneID" id="96008811"/>